<evidence type="ECO:0000256" key="2">
    <source>
        <dbReference type="ARBA" id="ARBA00022771"/>
    </source>
</evidence>
<dbReference type="Gene3D" id="1.20.5.4770">
    <property type="match status" value="1"/>
</dbReference>
<dbReference type="InterPro" id="IPR041545">
    <property type="entry name" value="DUF5601"/>
</dbReference>
<evidence type="ECO:0000256" key="4">
    <source>
        <dbReference type="SAM" id="MobiDB-lite"/>
    </source>
</evidence>
<gene>
    <name evidence="7" type="ORF">BEMITA_LOCUS5897</name>
</gene>
<feature type="domain" description="A20-type" evidence="5">
    <location>
        <begin position="12"/>
        <end position="46"/>
    </location>
</feature>
<dbReference type="KEGG" id="btab:109043920"/>
<evidence type="ECO:0000256" key="1">
    <source>
        <dbReference type="ARBA" id="ARBA00022723"/>
    </source>
</evidence>
<dbReference type="Pfam" id="PF18151">
    <property type="entry name" value="DUF5601"/>
    <property type="match status" value="1"/>
</dbReference>
<feature type="region of interest" description="Disordered" evidence="4">
    <location>
        <begin position="47"/>
        <end position="79"/>
    </location>
</feature>
<dbReference type="GO" id="GO:0030139">
    <property type="term" value="C:endocytic vesicle"/>
    <property type="evidence" value="ECO:0007669"/>
    <property type="project" value="TreeGrafter"/>
</dbReference>
<keyword evidence="8" id="KW-1185">Reference proteome</keyword>
<dbReference type="EMBL" id="OU963864">
    <property type="protein sequence ID" value="CAH0386831.1"/>
    <property type="molecule type" value="Genomic_DNA"/>
</dbReference>
<dbReference type="SMART" id="SM00259">
    <property type="entry name" value="ZnF_A20"/>
    <property type="match status" value="1"/>
</dbReference>
<dbReference type="Pfam" id="PF02204">
    <property type="entry name" value="VPS9"/>
    <property type="match status" value="1"/>
</dbReference>
<dbReference type="SUPFAM" id="SSF57716">
    <property type="entry name" value="Glucocorticoid receptor-like (DNA-binding domain)"/>
    <property type="match status" value="1"/>
</dbReference>
<dbReference type="PANTHER" id="PTHR23101:SF122">
    <property type="entry name" value="RABAPTIN-5-ASSOCIATED EXCHANGE FACTOR FOR RAB5"/>
    <property type="match status" value="1"/>
</dbReference>
<dbReference type="PROSITE" id="PS51036">
    <property type="entry name" value="ZF_A20"/>
    <property type="match status" value="1"/>
</dbReference>
<dbReference type="AlphaFoldDB" id="A0A9P0A9D8"/>
<dbReference type="Proteomes" id="UP001152759">
    <property type="component" value="Chromosome 3"/>
</dbReference>
<evidence type="ECO:0000313" key="8">
    <source>
        <dbReference type="Proteomes" id="UP001152759"/>
    </source>
</evidence>
<dbReference type="GO" id="GO:0005829">
    <property type="term" value="C:cytosol"/>
    <property type="evidence" value="ECO:0007669"/>
    <property type="project" value="TreeGrafter"/>
</dbReference>
<evidence type="ECO:0000256" key="3">
    <source>
        <dbReference type="ARBA" id="ARBA00022833"/>
    </source>
</evidence>
<dbReference type="GO" id="GO:0008270">
    <property type="term" value="F:zinc ion binding"/>
    <property type="evidence" value="ECO:0007669"/>
    <property type="project" value="UniProtKB-KW"/>
</dbReference>
<dbReference type="Gene3D" id="1.20.1050.80">
    <property type="entry name" value="VPS9 domain"/>
    <property type="match status" value="1"/>
</dbReference>
<evidence type="ECO:0000259" key="5">
    <source>
        <dbReference type="PROSITE" id="PS51036"/>
    </source>
</evidence>
<dbReference type="GO" id="GO:0003677">
    <property type="term" value="F:DNA binding"/>
    <property type="evidence" value="ECO:0007669"/>
    <property type="project" value="InterPro"/>
</dbReference>
<dbReference type="InterPro" id="IPR045046">
    <property type="entry name" value="Vps9-like"/>
</dbReference>
<dbReference type="SMART" id="SM00167">
    <property type="entry name" value="VPS9"/>
    <property type="match status" value="1"/>
</dbReference>
<dbReference type="InterPro" id="IPR037191">
    <property type="entry name" value="VPS9_dom_sf"/>
</dbReference>
<keyword evidence="3" id="KW-0862">Zinc</keyword>
<evidence type="ECO:0000313" key="7">
    <source>
        <dbReference type="EMBL" id="CAH0386831.1"/>
    </source>
</evidence>
<dbReference type="GO" id="GO:0016192">
    <property type="term" value="P:vesicle-mediated transport"/>
    <property type="evidence" value="ECO:0007669"/>
    <property type="project" value="InterPro"/>
</dbReference>
<accession>A0A9P0A9D8</accession>
<keyword evidence="2" id="KW-0863">Zinc-finger</keyword>
<dbReference type="GO" id="GO:0031267">
    <property type="term" value="F:small GTPase binding"/>
    <property type="evidence" value="ECO:0007669"/>
    <property type="project" value="TreeGrafter"/>
</dbReference>
<keyword evidence="1" id="KW-0479">Metal-binding</keyword>
<sequence length="681" mass="75873">MYTEKKPSLRVGEADLLCINGCGFYGTPHTQGFCSKCYRQNLQRQRQSKAPEVEKSSNNESPKALSRFTKFEEKKRQQTDKKNKFLKLPFYSKSSNSKATPRLAGSQVVTGSEIEAELDRIKQEYDGVLKTVGPVVVNDIEEAIAFFLKKLYSDIEKENRPVEDIADRAQTQYQILSKRMNLNNDYAHVSSEDKEMLLDYVEKYIMTCLYRFLFCPPSTADEEKDLSIQNRIRRLNWINANHLDCRIDETNADVRDLVYNSILELLNMDSVKTPQDKLACIVRCCRNILSLLHCSAGGPASADEFLPALIFVVLKANPARLKSNMNYITRFCIASRSMSGEGGYYFTNLSCAVAFIENLTAESLNMDETEFEQYMSGNIAPTSTWECALVMCEGLHLINEHLAVLADLKNRHNVFMDDVAKFKSEMNQFKETVLNKAEKITQERPLVLKPTKVPTALDADDPKVQELPPPIIPFVVSGKETTLSGNDDSPFGTETIVKSSLLTKPLSPVSPSSNLPSTTADETLTNVHYDFDLSDISTSETDENLGGYQALKAPASHHSSDIHSIDTESMQSFDLNYSIDSATNTDRNSVDSLSINESKRPLLSSPVSDEVVTTNPKSSVSLLDETQSPSETGLALQSPLQPVPTVDYQGFSVQGWQIPSIPCETGAACDKNKFKDNSAAK</sequence>
<name>A0A9P0A9D8_BEMTA</name>
<organism evidence="7 8">
    <name type="scientific">Bemisia tabaci</name>
    <name type="common">Sweetpotato whitefly</name>
    <name type="synonym">Aleurodes tabaci</name>
    <dbReference type="NCBI Taxonomy" id="7038"/>
    <lineage>
        <taxon>Eukaryota</taxon>
        <taxon>Metazoa</taxon>
        <taxon>Ecdysozoa</taxon>
        <taxon>Arthropoda</taxon>
        <taxon>Hexapoda</taxon>
        <taxon>Insecta</taxon>
        <taxon>Pterygota</taxon>
        <taxon>Neoptera</taxon>
        <taxon>Paraneoptera</taxon>
        <taxon>Hemiptera</taxon>
        <taxon>Sternorrhyncha</taxon>
        <taxon>Aleyrodoidea</taxon>
        <taxon>Aleyrodidae</taxon>
        <taxon>Aleyrodinae</taxon>
        <taxon>Bemisia</taxon>
    </lineage>
</organism>
<dbReference type="InterPro" id="IPR002653">
    <property type="entry name" value="Znf_A20"/>
</dbReference>
<feature type="domain" description="VPS9" evidence="6">
    <location>
        <begin position="222"/>
        <end position="365"/>
    </location>
</feature>
<dbReference type="PANTHER" id="PTHR23101">
    <property type="entry name" value="RAB GDP/GTP EXCHANGE FACTOR"/>
    <property type="match status" value="1"/>
</dbReference>
<reference evidence="7" key="1">
    <citation type="submission" date="2021-12" db="EMBL/GenBank/DDBJ databases">
        <authorList>
            <person name="King R."/>
        </authorList>
    </citation>
    <scope>NUCLEOTIDE SEQUENCE</scope>
</reference>
<evidence type="ECO:0000259" key="6">
    <source>
        <dbReference type="PROSITE" id="PS51205"/>
    </source>
</evidence>
<protein>
    <recommendedName>
        <fullName evidence="9">Rab5 GDP/GTP exchange factor</fullName>
    </recommendedName>
</protein>
<dbReference type="PROSITE" id="PS51205">
    <property type="entry name" value="VPS9"/>
    <property type="match status" value="1"/>
</dbReference>
<dbReference type="GO" id="GO:0005085">
    <property type="term" value="F:guanyl-nucleotide exchange factor activity"/>
    <property type="evidence" value="ECO:0007669"/>
    <property type="project" value="InterPro"/>
</dbReference>
<feature type="region of interest" description="Disordered" evidence="4">
    <location>
        <begin position="601"/>
        <end position="637"/>
    </location>
</feature>
<dbReference type="SUPFAM" id="SSF109993">
    <property type="entry name" value="VPS9 domain"/>
    <property type="match status" value="1"/>
</dbReference>
<feature type="compositionally biased region" description="Basic and acidic residues" evidence="4">
    <location>
        <begin position="69"/>
        <end position="79"/>
    </location>
</feature>
<proteinExistence type="predicted"/>
<dbReference type="InterPro" id="IPR003123">
    <property type="entry name" value="VPS9"/>
</dbReference>
<feature type="compositionally biased region" description="Polar residues" evidence="4">
    <location>
        <begin position="605"/>
        <end position="631"/>
    </location>
</feature>
<dbReference type="Gene3D" id="1.10.246.120">
    <property type="match status" value="1"/>
</dbReference>
<evidence type="ECO:0008006" key="9">
    <source>
        <dbReference type="Google" id="ProtNLM"/>
    </source>
</evidence>
<dbReference type="Pfam" id="PF01754">
    <property type="entry name" value="zf-A20"/>
    <property type="match status" value="1"/>
</dbReference>